<reference evidence="2 3" key="1">
    <citation type="submission" date="2020-03" db="EMBL/GenBank/DDBJ databases">
        <title>Genomic Encyclopedia of Type Strains, Phase IV (KMG-IV): sequencing the most valuable type-strain genomes for metagenomic binning, comparative biology and taxonomic classification.</title>
        <authorList>
            <person name="Goeker M."/>
        </authorList>
    </citation>
    <scope>NUCLEOTIDE SEQUENCE [LARGE SCALE GENOMIC DNA]</scope>
    <source>
        <strain evidence="2 3">DSM 5718</strain>
    </source>
</reference>
<dbReference type="Pfam" id="PF09345">
    <property type="entry name" value="SiaC"/>
    <property type="match status" value="1"/>
</dbReference>
<evidence type="ECO:0000313" key="2">
    <source>
        <dbReference type="EMBL" id="NIK73362.1"/>
    </source>
</evidence>
<sequence>MENLEIEGVKSTYFTPHVKFDASTGKCLIEGESYLEDTWEFYRPILDWLKKYTEEKRGPIDFTFNLTYYNTSSSKCFLDIVRILKEYQDAGGDVKITWYYPEDDEDIREEAEDYENFLGIQINIIPVEE</sequence>
<protein>
    <recommendedName>
        <fullName evidence="1">SiaC family regulatory phosphoprotein domain-containing protein</fullName>
    </recommendedName>
</protein>
<name>A0A846MPP1_9BACT</name>
<dbReference type="Proteomes" id="UP000537126">
    <property type="component" value="Unassembled WGS sequence"/>
</dbReference>
<organism evidence="2 3">
    <name type="scientific">Thermonema lapsum</name>
    <dbReference type="NCBI Taxonomy" id="28195"/>
    <lineage>
        <taxon>Bacteria</taxon>
        <taxon>Pseudomonadati</taxon>
        <taxon>Bacteroidota</taxon>
        <taxon>Cytophagia</taxon>
        <taxon>Cytophagales</taxon>
        <taxon>Thermonemataceae</taxon>
        <taxon>Thermonema</taxon>
    </lineage>
</organism>
<proteinExistence type="predicted"/>
<dbReference type="EMBL" id="JAASRN010000001">
    <property type="protein sequence ID" value="NIK73362.1"/>
    <property type="molecule type" value="Genomic_DNA"/>
</dbReference>
<evidence type="ECO:0000259" key="1">
    <source>
        <dbReference type="Pfam" id="PF09345"/>
    </source>
</evidence>
<accession>A0A846MPP1</accession>
<dbReference type="InterPro" id="IPR018530">
    <property type="entry name" value="SiaC"/>
</dbReference>
<gene>
    <name evidence="2" type="ORF">FHS56_000848</name>
</gene>
<dbReference type="AlphaFoldDB" id="A0A846MPP1"/>
<keyword evidence="3" id="KW-1185">Reference proteome</keyword>
<comment type="caution">
    <text evidence="2">The sequence shown here is derived from an EMBL/GenBank/DDBJ whole genome shotgun (WGS) entry which is preliminary data.</text>
</comment>
<evidence type="ECO:0000313" key="3">
    <source>
        <dbReference type="Proteomes" id="UP000537126"/>
    </source>
</evidence>
<dbReference type="RefSeq" id="WP_166918608.1">
    <property type="nucleotide sequence ID" value="NZ_JAASRN010000001.1"/>
</dbReference>
<feature type="domain" description="SiaC family regulatory phosphoprotein" evidence="1">
    <location>
        <begin position="10"/>
        <end position="126"/>
    </location>
</feature>